<dbReference type="AlphaFoldDB" id="A0A5C3MZP4"/>
<evidence type="ECO:0000256" key="1">
    <source>
        <dbReference type="SAM" id="Phobius"/>
    </source>
</evidence>
<feature type="transmembrane region" description="Helical" evidence="1">
    <location>
        <begin position="205"/>
        <end position="226"/>
    </location>
</feature>
<organism evidence="2 3">
    <name type="scientific">Heliocybe sulcata</name>
    <dbReference type="NCBI Taxonomy" id="5364"/>
    <lineage>
        <taxon>Eukaryota</taxon>
        <taxon>Fungi</taxon>
        <taxon>Dikarya</taxon>
        <taxon>Basidiomycota</taxon>
        <taxon>Agaricomycotina</taxon>
        <taxon>Agaricomycetes</taxon>
        <taxon>Gloeophyllales</taxon>
        <taxon>Gloeophyllaceae</taxon>
        <taxon>Heliocybe</taxon>
    </lineage>
</organism>
<keyword evidence="1" id="KW-0812">Transmembrane</keyword>
<name>A0A5C3MZP4_9AGAM</name>
<feature type="transmembrane region" description="Helical" evidence="1">
    <location>
        <begin position="21"/>
        <end position="41"/>
    </location>
</feature>
<proteinExistence type="predicted"/>
<keyword evidence="1" id="KW-1133">Transmembrane helix</keyword>
<keyword evidence="3" id="KW-1185">Reference proteome</keyword>
<reference evidence="2 3" key="1">
    <citation type="journal article" date="2019" name="Nat. Ecol. Evol.">
        <title>Megaphylogeny resolves global patterns of mushroom evolution.</title>
        <authorList>
            <person name="Varga T."/>
            <person name="Krizsan K."/>
            <person name="Foldi C."/>
            <person name="Dima B."/>
            <person name="Sanchez-Garcia M."/>
            <person name="Sanchez-Ramirez S."/>
            <person name="Szollosi G.J."/>
            <person name="Szarkandi J.G."/>
            <person name="Papp V."/>
            <person name="Albert L."/>
            <person name="Andreopoulos W."/>
            <person name="Angelini C."/>
            <person name="Antonin V."/>
            <person name="Barry K.W."/>
            <person name="Bougher N.L."/>
            <person name="Buchanan P."/>
            <person name="Buyck B."/>
            <person name="Bense V."/>
            <person name="Catcheside P."/>
            <person name="Chovatia M."/>
            <person name="Cooper J."/>
            <person name="Damon W."/>
            <person name="Desjardin D."/>
            <person name="Finy P."/>
            <person name="Geml J."/>
            <person name="Haridas S."/>
            <person name="Hughes K."/>
            <person name="Justo A."/>
            <person name="Karasinski D."/>
            <person name="Kautmanova I."/>
            <person name="Kiss B."/>
            <person name="Kocsube S."/>
            <person name="Kotiranta H."/>
            <person name="LaButti K.M."/>
            <person name="Lechner B.E."/>
            <person name="Liimatainen K."/>
            <person name="Lipzen A."/>
            <person name="Lukacs Z."/>
            <person name="Mihaltcheva S."/>
            <person name="Morgado L.N."/>
            <person name="Niskanen T."/>
            <person name="Noordeloos M.E."/>
            <person name="Ohm R.A."/>
            <person name="Ortiz-Santana B."/>
            <person name="Ovrebo C."/>
            <person name="Racz N."/>
            <person name="Riley R."/>
            <person name="Savchenko A."/>
            <person name="Shiryaev A."/>
            <person name="Soop K."/>
            <person name="Spirin V."/>
            <person name="Szebenyi C."/>
            <person name="Tomsovsky M."/>
            <person name="Tulloss R.E."/>
            <person name="Uehling J."/>
            <person name="Grigoriev I.V."/>
            <person name="Vagvolgyi C."/>
            <person name="Papp T."/>
            <person name="Martin F.M."/>
            <person name="Miettinen O."/>
            <person name="Hibbett D.S."/>
            <person name="Nagy L.G."/>
        </authorList>
    </citation>
    <scope>NUCLEOTIDE SEQUENCE [LARGE SCALE GENOMIC DNA]</scope>
    <source>
        <strain evidence="2 3">OMC1185</strain>
    </source>
</reference>
<dbReference type="EMBL" id="ML213513">
    <property type="protein sequence ID" value="TFK50383.1"/>
    <property type="molecule type" value="Genomic_DNA"/>
</dbReference>
<protein>
    <submittedName>
        <fullName evidence="2">Uncharacterized protein</fullName>
    </submittedName>
</protein>
<feature type="transmembrane region" description="Helical" evidence="1">
    <location>
        <begin position="97"/>
        <end position="120"/>
    </location>
</feature>
<dbReference type="Proteomes" id="UP000305948">
    <property type="component" value="Unassembled WGS sequence"/>
</dbReference>
<feature type="transmembrane region" description="Helical" evidence="1">
    <location>
        <begin position="238"/>
        <end position="260"/>
    </location>
</feature>
<keyword evidence="1" id="KW-0472">Membrane</keyword>
<feature type="transmembrane region" description="Helical" evidence="1">
    <location>
        <begin position="160"/>
        <end position="184"/>
    </location>
</feature>
<feature type="transmembrane region" description="Helical" evidence="1">
    <location>
        <begin position="132"/>
        <end position="148"/>
    </location>
</feature>
<evidence type="ECO:0000313" key="2">
    <source>
        <dbReference type="EMBL" id="TFK50383.1"/>
    </source>
</evidence>
<gene>
    <name evidence="2" type="ORF">OE88DRAFT_249101</name>
</gene>
<sequence length="302" mass="33486">MSLQRKDPVEKRNNSRVLWTLIILFILSTVSLVLGYAYAMLGPGYFALYDDPELKSGAYNKKDLRHYNDAFALQSLMHFIYTTKQIFADGLLAYRCYVVWSSNLQVVAIPCLLIAAGAVFGYMEAITELRQLILYWGISVSNAHPIFVQGDKFLKIEDVYAIIAISVSLVGNIVITGLTASRIYMLSREFRATLGREVDARYSTVVNMVIESGAVFSLSLLVWLTVNVVGYKEVATFTVFPCVNQIAGIAPTAIAVRIALHKSSEHAYSLPTIQISNAQNTHAVSMMATPIEMANEASFRSD</sequence>
<dbReference type="OrthoDB" id="3226582at2759"/>
<evidence type="ECO:0000313" key="3">
    <source>
        <dbReference type="Proteomes" id="UP000305948"/>
    </source>
</evidence>
<accession>A0A5C3MZP4</accession>